<accession>A0A165DCF1</accession>
<evidence type="ECO:0000313" key="3">
    <source>
        <dbReference type="Proteomes" id="UP000076871"/>
    </source>
</evidence>
<evidence type="ECO:0000313" key="2">
    <source>
        <dbReference type="EMBL" id="KZT04557.1"/>
    </source>
</evidence>
<dbReference type="GeneID" id="63818920"/>
<gene>
    <name evidence="2" type="ORF">LAESUDRAFT_301160</name>
</gene>
<organism evidence="2 3">
    <name type="scientific">Laetiporus sulphureus 93-53</name>
    <dbReference type="NCBI Taxonomy" id="1314785"/>
    <lineage>
        <taxon>Eukaryota</taxon>
        <taxon>Fungi</taxon>
        <taxon>Dikarya</taxon>
        <taxon>Basidiomycota</taxon>
        <taxon>Agaricomycotina</taxon>
        <taxon>Agaricomycetes</taxon>
        <taxon>Polyporales</taxon>
        <taxon>Laetiporus</taxon>
    </lineage>
</organism>
<reference evidence="2 3" key="1">
    <citation type="journal article" date="2016" name="Mol. Biol. Evol.">
        <title>Comparative Genomics of Early-Diverging Mushroom-Forming Fungi Provides Insights into the Origins of Lignocellulose Decay Capabilities.</title>
        <authorList>
            <person name="Nagy L.G."/>
            <person name="Riley R."/>
            <person name="Tritt A."/>
            <person name="Adam C."/>
            <person name="Daum C."/>
            <person name="Floudas D."/>
            <person name="Sun H."/>
            <person name="Yadav J.S."/>
            <person name="Pangilinan J."/>
            <person name="Larsson K.H."/>
            <person name="Matsuura K."/>
            <person name="Barry K."/>
            <person name="Labutti K."/>
            <person name="Kuo R."/>
            <person name="Ohm R.A."/>
            <person name="Bhattacharya S.S."/>
            <person name="Shirouzu T."/>
            <person name="Yoshinaga Y."/>
            <person name="Martin F.M."/>
            <person name="Grigoriev I.V."/>
            <person name="Hibbett D.S."/>
        </authorList>
    </citation>
    <scope>NUCLEOTIDE SEQUENCE [LARGE SCALE GENOMIC DNA]</scope>
    <source>
        <strain evidence="2 3">93-53</strain>
    </source>
</reference>
<keyword evidence="3" id="KW-1185">Reference proteome</keyword>
<feature type="region of interest" description="Disordered" evidence="1">
    <location>
        <begin position="1"/>
        <end position="35"/>
    </location>
</feature>
<dbReference type="Proteomes" id="UP000076871">
    <property type="component" value="Unassembled WGS sequence"/>
</dbReference>
<dbReference type="AlphaFoldDB" id="A0A165DCF1"/>
<dbReference type="RefSeq" id="XP_040762297.1">
    <property type="nucleotide sequence ID" value="XM_040901889.1"/>
</dbReference>
<name>A0A165DCF1_9APHY</name>
<sequence>MPPPVDPRHFGYPGGAVVPERLRPRPARSRTLSYNPPARLLHRSFGGHYHQHQHRYPYRSRSSVYPPPLTQFLRLCKGTALCSVHIPIGMTILERRSSSLLRVRETRTS</sequence>
<dbReference type="InParanoid" id="A0A165DCF1"/>
<dbReference type="EMBL" id="KV427636">
    <property type="protein sequence ID" value="KZT04557.1"/>
    <property type="molecule type" value="Genomic_DNA"/>
</dbReference>
<protein>
    <submittedName>
        <fullName evidence="2">Uncharacterized protein</fullName>
    </submittedName>
</protein>
<evidence type="ECO:0000256" key="1">
    <source>
        <dbReference type="SAM" id="MobiDB-lite"/>
    </source>
</evidence>
<proteinExistence type="predicted"/>